<dbReference type="Proteomes" id="UP001437386">
    <property type="component" value="Segment"/>
</dbReference>
<evidence type="ECO:0000313" key="1">
    <source>
        <dbReference type="EMBL" id="XAG95838.1"/>
    </source>
</evidence>
<evidence type="ECO:0000313" key="2">
    <source>
        <dbReference type="Proteomes" id="UP001437386"/>
    </source>
</evidence>
<reference evidence="1 2" key="1">
    <citation type="submission" date="2024-04" db="EMBL/GenBank/DDBJ databases">
        <authorList>
            <person name="Wojcicki M."/>
            <person name="Srednicka P."/>
            <person name="Shymialevich D."/>
            <person name="Sokolowska B."/>
        </authorList>
    </citation>
    <scope>NUCLEOTIDE SEQUENCE [LARGE SCALE GENOMIC DNA]</scope>
</reference>
<organism evidence="1 2">
    <name type="scientific">Enterobacter phage KKP_3711</name>
    <dbReference type="NCBI Taxonomy" id="3109398"/>
    <lineage>
        <taxon>Viruses</taxon>
        <taxon>Duplodnaviria</taxon>
        <taxon>Heunggongvirae</taxon>
        <taxon>Uroviricota</taxon>
        <taxon>Caudoviricetes</taxon>
        <taxon>Demerecviridae</taxon>
        <taxon>Markadamsvirinae</taxon>
    </lineage>
</organism>
<sequence length="83" mass="9226">MAKSKIQYANSDVMVINTNGNNHVKDTFATVMKMVNEFGVSKTHMAIQSLFDTDRIDQNTAGFMIDALKKFVKPSKASLITLL</sequence>
<dbReference type="EMBL" id="PP579741">
    <property type="protein sequence ID" value="XAG95838.1"/>
    <property type="molecule type" value="Genomic_DNA"/>
</dbReference>
<gene>
    <name evidence="1" type="ORF">U7154_000071</name>
</gene>
<protein>
    <submittedName>
        <fullName evidence="1">Uncharacterized protein</fullName>
    </submittedName>
</protein>
<proteinExistence type="predicted"/>
<name>A0AAX4Q546_9CAUD</name>
<keyword evidence="2" id="KW-1185">Reference proteome</keyword>
<accession>A0AAX4Q546</accession>